<sequence length="307" mass="34449">MADIDHTKYSFASNGDTASEIPSSSLSFLSEYKGEKDLTKLRGTLTDMWTESKSKYHVYKCIQTFAFLHPRIALHPFYPTIVSALQGSNSGNHAIPTSKRVIDIGCCYGTDVRRMLHDGVPTSRIVASDLHSGYWDLGKKLFNDEERISSVETVFANWAVTKTDAPEREENPKAIDMKKYKNSALFIVATAVLHVFSKSQCETFLSNVYEALAHGGTFIGTCVGRRMEGVWLQRLEQDNSAPATAEEEARSRYLHSQESLKKAMETLGFTSVRVDLHPRDPQLYNNENDGKVQPEGTLFFRFQASKA</sequence>
<evidence type="ECO:0000256" key="1">
    <source>
        <dbReference type="ARBA" id="ARBA00005179"/>
    </source>
</evidence>
<dbReference type="Proteomes" id="UP000318582">
    <property type="component" value="Unassembled WGS sequence"/>
</dbReference>
<organism evidence="5 6">
    <name type="scientific">Powellomyces hirtus</name>
    <dbReference type="NCBI Taxonomy" id="109895"/>
    <lineage>
        <taxon>Eukaryota</taxon>
        <taxon>Fungi</taxon>
        <taxon>Fungi incertae sedis</taxon>
        <taxon>Chytridiomycota</taxon>
        <taxon>Chytridiomycota incertae sedis</taxon>
        <taxon>Chytridiomycetes</taxon>
        <taxon>Spizellomycetales</taxon>
        <taxon>Powellomycetaceae</taxon>
        <taxon>Powellomyces</taxon>
    </lineage>
</organism>
<evidence type="ECO:0000313" key="5">
    <source>
        <dbReference type="EMBL" id="TPX60381.1"/>
    </source>
</evidence>
<protein>
    <recommendedName>
        <fullName evidence="7">Methyltransferase domain-containing protein</fullName>
    </recommendedName>
</protein>
<dbReference type="InterPro" id="IPR051654">
    <property type="entry name" value="Meroterpenoid_MTases"/>
</dbReference>
<reference evidence="5 6" key="1">
    <citation type="journal article" date="2019" name="Sci. Rep.">
        <title>Comparative genomics of chytrid fungi reveal insights into the obligate biotrophic and pathogenic lifestyle of Synchytrium endobioticum.</title>
        <authorList>
            <person name="van de Vossenberg B.T.L.H."/>
            <person name="Warris S."/>
            <person name="Nguyen H.D.T."/>
            <person name="van Gent-Pelzer M.P.E."/>
            <person name="Joly D.L."/>
            <person name="van de Geest H.C."/>
            <person name="Bonants P.J.M."/>
            <person name="Smith D.S."/>
            <person name="Levesque C.A."/>
            <person name="van der Lee T.A.J."/>
        </authorList>
    </citation>
    <scope>NUCLEOTIDE SEQUENCE [LARGE SCALE GENOMIC DNA]</scope>
    <source>
        <strain evidence="5 6">CBS 809.83</strain>
    </source>
</reference>
<evidence type="ECO:0000256" key="4">
    <source>
        <dbReference type="ARBA" id="ARBA00038314"/>
    </source>
</evidence>
<dbReference type="GO" id="GO:0016740">
    <property type="term" value="F:transferase activity"/>
    <property type="evidence" value="ECO:0007669"/>
    <property type="project" value="UniProtKB-KW"/>
</dbReference>
<comment type="caution">
    <text evidence="5">The sequence shown here is derived from an EMBL/GenBank/DDBJ whole genome shotgun (WGS) entry which is preliminary data.</text>
</comment>
<comment type="similarity">
    <text evidence="4">Belongs to the class I-like SAM-binding methyltransferase superfamily.</text>
</comment>
<evidence type="ECO:0008006" key="7">
    <source>
        <dbReference type="Google" id="ProtNLM"/>
    </source>
</evidence>
<keyword evidence="3" id="KW-0949">S-adenosyl-L-methionine</keyword>
<gene>
    <name evidence="5" type="ORF">PhCBS80983_g01804</name>
</gene>
<keyword evidence="6" id="KW-1185">Reference proteome</keyword>
<proteinExistence type="inferred from homology"/>
<dbReference type="PANTHER" id="PTHR35897:SF1">
    <property type="entry name" value="METHYLTRANSFERASE AUSD"/>
    <property type="match status" value="1"/>
</dbReference>
<dbReference type="PANTHER" id="PTHR35897">
    <property type="entry name" value="METHYLTRANSFERASE AUSD"/>
    <property type="match status" value="1"/>
</dbReference>
<dbReference type="SUPFAM" id="SSF53335">
    <property type="entry name" value="S-adenosyl-L-methionine-dependent methyltransferases"/>
    <property type="match status" value="1"/>
</dbReference>
<evidence type="ECO:0000256" key="2">
    <source>
        <dbReference type="ARBA" id="ARBA00022679"/>
    </source>
</evidence>
<name>A0A507E9G5_9FUNG</name>
<evidence type="ECO:0000256" key="3">
    <source>
        <dbReference type="ARBA" id="ARBA00022691"/>
    </source>
</evidence>
<dbReference type="EMBL" id="QEAQ01000015">
    <property type="protein sequence ID" value="TPX60381.1"/>
    <property type="molecule type" value="Genomic_DNA"/>
</dbReference>
<evidence type="ECO:0000313" key="6">
    <source>
        <dbReference type="Proteomes" id="UP000318582"/>
    </source>
</evidence>
<dbReference type="STRING" id="109895.A0A507E9G5"/>
<dbReference type="Gene3D" id="3.40.50.150">
    <property type="entry name" value="Vaccinia Virus protein VP39"/>
    <property type="match status" value="1"/>
</dbReference>
<dbReference type="AlphaFoldDB" id="A0A507E9G5"/>
<dbReference type="InterPro" id="IPR029063">
    <property type="entry name" value="SAM-dependent_MTases_sf"/>
</dbReference>
<accession>A0A507E9G5</accession>
<keyword evidence="2" id="KW-0808">Transferase</keyword>
<comment type="pathway">
    <text evidence="1">Secondary metabolite biosynthesis.</text>
</comment>